<feature type="non-terminal residue" evidence="1">
    <location>
        <position position="1"/>
    </location>
</feature>
<evidence type="ECO:0000313" key="2">
    <source>
        <dbReference type="Proteomes" id="UP000789901"/>
    </source>
</evidence>
<gene>
    <name evidence="1" type="ORF">GMARGA_LOCUS7300</name>
</gene>
<reference evidence="1 2" key="1">
    <citation type="submission" date="2021-06" db="EMBL/GenBank/DDBJ databases">
        <authorList>
            <person name="Kallberg Y."/>
            <person name="Tangrot J."/>
            <person name="Rosling A."/>
        </authorList>
    </citation>
    <scope>NUCLEOTIDE SEQUENCE [LARGE SCALE GENOMIC DNA]</scope>
    <source>
        <strain evidence="1 2">120-4 pot B 10/14</strain>
    </source>
</reference>
<proteinExistence type="predicted"/>
<keyword evidence="2" id="KW-1185">Reference proteome</keyword>
<sequence>KETNSNSLFQLLYKLKKKEDNSYDIEKAQKEFKKITSPNFVYLTKYFQEIVKNNNSSLIYYRYNNNCNITNYLSLEPFGLSETNILVESSLTSKYLTRSENTKYDQFLKNLLKDDNAYHKAPESNEILLQRLKN</sequence>
<name>A0ABN7UKN8_GIGMA</name>
<protein>
    <submittedName>
        <fullName evidence="1">14211_t:CDS:1</fullName>
    </submittedName>
</protein>
<organism evidence="1 2">
    <name type="scientific">Gigaspora margarita</name>
    <dbReference type="NCBI Taxonomy" id="4874"/>
    <lineage>
        <taxon>Eukaryota</taxon>
        <taxon>Fungi</taxon>
        <taxon>Fungi incertae sedis</taxon>
        <taxon>Mucoromycota</taxon>
        <taxon>Glomeromycotina</taxon>
        <taxon>Glomeromycetes</taxon>
        <taxon>Diversisporales</taxon>
        <taxon>Gigasporaceae</taxon>
        <taxon>Gigaspora</taxon>
    </lineage>
</organism>
<dbReference type="Proteomes" id="UP000789901">
    <property type="component" value="Unassembled WGS sequence"/>
</dbReference>
<dbReference type="EMBL" id="CAJVQB010003494">
    <property type="protein sequence ID" value="CAG8609821.1"/>
    <property type="molecule type" value="Genomic_DNA"/>
</dbReference>
<evidence type="ECO:0000313" key="1">
    <source>
        <dbReference type="EMBL" id="CAG8609821.1"/>
    </source>
</evidence>
<accession>A0ABN7UKN8</accession>
<comment type="caution">
    <text evidence="1">The sequence shown here is derived from an EMBL/GenBank/DDBJ whole genome shotgun (WGS) entry which is preliminary data.</text>
</comment>